<feature type="compositionally biased region" description="Polar residues" evidence="1">
    <location>
        <begin position="89"/>
        <end position="100"/>
    </location>
</feature>
<reference evidence="2" key="1">
    <citation type="journal article" date="2020" name="Stud. Mycol.">
        <title>101 Dothideomycetes genomes: a test case for predicting lifestyles and emergence of pathogens.</title>
        <authorList>
            <person name="Haridas S."/>
            <person name="Albert R."/>
            <person name="Binder M."/>
            <person name="Bloem J."/>
            <person name="Labutti K."/>
            <person name="Salamov A."/>
            <person name="Andreopoulos B."/>
            <person name="Baker S."/>
            <person name="Barry K."/>
            <person name="Bills G."/>
            <person name="Bluhm B."/>
            <person name="Cannon C."/>
            <person name="Castanera R."/>
            <person name="Culley D."/>
            <person name="Daum C."/>
            <person name="Ezra D."/>
            <person name="Gonzalez J."/>
            <person name="Henrissat B."/>
            <person name="Kuo A."/>
            <person name="Liang C."/>
            <person name="Lipzen A."/>
            <person name="Lutzoni F."/>
            <person name="Magnuson J."/>
            <person name="Mondo S."/>
            <person name="Nolan M."/>
            <person name="Ohm R."/>
            <person name="Pangilinan J."/>
            <person name="Park H.-J."/>
            <person name="Ramirez L."/>
            <person name="Alfaro M."/>
            <person name="Sun H."/>
            <person name="Tritt A."/>
            <person name="Yoshinaga Y."/>
            <person name="Zwiers L.-H."/>
            <person name="Turgeon B."/>
            <person name="Goodwin S."/>
            <person name="Spatafora J."/>
            <person name="Crous P."/>
            <person name="Grigoriev I."/>
        </authorList>
    </citation>
    <scope>NUCLEOTIDE SEQUENCE</scope>
    <source>
        <strain evidence="2">CBS 107.79</strain>
    </source>
</reference>
<organism evidence="2 3">
    <name type="scientific">Bimuria novae-zelandiae CBS 107.79</name>
    <dbReference type="NCBI Taxonomy" id="1447943"/>
    <lineage>
        <taxon>Eukaryota</taxon>
        <taxon>Fungi</taxon>
        <taxon>Dikarya</taxon>
        <taxon>Ascomycota</taxon>
        <taxon>Pezizomycotina</taxon>
        <taxon>Dothideomycetes</taxon>
        <taxon>Pleosporomycetidae</taxon>
        <taxon>Pleosporales</taxon>
        <taxon>Massarineae</taxon>
        <taxon>Didymosphaeriaceae</taxon>
        <taxon>Bimuria</taxon>
    </lineage>
</organism>
<sequence length="308" mass="33397">MCDHSITRSSTKTDESPQLPSLDALNDLVKKLAAIKEWRENIVTTDSLPPESPNLDNVDVETGSLASPSQQTLINHNHFDHGEAFVSEPSCTELSTTPSLSEEHHDFQLSTEPAGSFDTQSDPRAINPLTAQAKPGFNQLQQYHGNIELKSDEQAFFLAQLKDHVFVEEAPGPGFANVEMSATPDVETPDTSLKQPESSSPSSIGYDKSIDHGISILGEAHGPKASETVVKYTPDAQKDATMLEPPEAPPPSSIRSEKSLDDSPLTHGEEALEPQTSDMEPNDAIEEPAPPPPVACELRPVHGRSRDR</sequence>
<proteinExistence type="predicted"/>
<feature type="region of interest" description="Disordered" evidence="1">
    <location>
        <begin position="176"/>
        <end position="308"/>
    </location>
</feature>
<keyword evidence="3" id="KW-1185">Reference proteome</keyword>
<dbReference type="Proteomes" id="UP000800036">
    <property type="component" value="Unassembled WGS sequence"/>
</dbReference>
<evidence type="ECO:0000313" key="3">
    <source>
        <dbReference type="Proteomes" id="UP000800036"/>
    </source>
</evidence>
<feature type="compositionally biased region" description="Basic and acidic residues" evidence="1">
    <location>
        <begin position="1"/>
        <end position="15"/>
    </location>
</feature>
<protein>
    <submittedName>
        <fullName evidence="2">Uncharacterized protein</fullName>
    </submittedName>
</protein>
<feature type="region of interest" description="Disordered" evidence="1">
    <location>
        <begin position="1"/>
        <end position="20"/>
    </location>
</feature>
<gene>
    <name evidence="2" type="ORF">BU23DRAFT_574873</name>
</gene>
<accession>A0A6A5UM32</accession>
<evidence type="ECO:0000256" key="1">
    <source>
        <dbReference type="SAM" id="MobiDB-lite"/>
    </source>
</evidence>
<name>A0A6A5UM32_9PLEO</name>
<dbReference type="EMBL" id="ML976762">
    <property type="protein sequence ID" value="KAF1965420.1"/>
    <property type="molecule type" value="Genomic_DNA"/>
</dbReference>
<evidence type="ECO:0000313" key="2">
    <source>
        <dbReference type="EMBL" id="KAF1965420.1"/>
    </source>
</evidence>
<feature type="region of interest" description="Disordered" evidence="1">
    <location>
        <begin position="88"/>
        <end position="124"/>
    </location>
</feature>
<dbReference type="AlphaFoldDB" id="A0A6A5UM32"/>
<feature type="compositionally biased region" description="Polar residues" evidence="1">
    <location>
        <begin position="108"/>
        <end position="122"/>
    </location>
</feature>